<proteinExistence type="predicted"/>
<sequence>MDKKQHWSLRLPGMLGQLKLGMSRDEVQSFNSTFGAPEKIDDRSHYAVGAETALAEFFSENDTQQAISTLRQVEARESDVVIEYRRQDSPILEFRSGLLSAIRTDSRCNQLELEGFPVYGVPPQHLIRWLVVS</sequence>
<dbReference type="EMBL" id="JBHSBD010000101">
    <property type="protein sequence ID" value="MFC3970400.1"/>
    <property type="molecule type" value="Genomic_DNA"/>
</dbReference>
<gene>
    <name evidence="1" type="ORF">ACFOVS_20150</name>
</gene>
<reference evidence="2" key="1">
    <citation type="journal article" date="2019" name="Int. J. Syst. Evol. Microbiol.">
        <title>The Global Catalogue of Microorganisms (GCM) 10K type strain sequencing project: providing services to taxonomists for standard genome sequencing and annotation.</title>
        <authorList>
            <consortium name="The Broad Institute Genomics Platform"/>
            <consortium name="The Broad Institute Genome Sequencing Center for Infectious Disease"/>
            <person name="Wu L."/>
            <person name="Ma J."/>
        </authorList>
    </citation>
    <scope>NUCLEOTIDE SEQUENCE [LARGE SCALE GENOMIC DNA]</scope>
    <source>
        <strain evidence="2">TBRC 5781</strain>
    </source>
</reference>
<organism evidence="1 2">
    <name type="scientific">Rhizobium lemnae</name>
    <dbReference type="NCBI Taxonomy" id="1214924"/>
    <lineage>
        <taxon>Bacteria</taxon>
        <taxon>Pseudomonadati</taxon>
        <taxon>Pseudomonadota</taxon>
        <taxon>Alphaproteobacteria</taxon>
        <taxon>Hyphomicrobiales</taxon>
        <taxon>Rhizobiaceae</taxon>
        <taxon>Rhizobium/Agrobacterium group</taxon>
        <taxon>Rhizobium</taxon>
    </lineage>
</organism>
<dbReference type="Proteomes" id="UP001595697">
    <property type="component" value="Unassembled WGS sequence"/>
</dbReference>
<comment type="caution">
    <text evidence="1">The sequence shown here is derived from an EMBL/GenBank/DDBJ whole genome shotgun (WGS) entry which is preliminary data.</text>
</comment>
<evidence type="ECO:0000313" key="1">
    <source>
        <dbReference type="EMBL" id="MFC3970400.1"/>
    </source>
</evidence>
<accession>A0ABV8EE65</accession>
<dbReference type="RefSeq" id="WP_247262785.1">
    <property type="nucleotide sequence ID" value="NZ_JALJQZ010000074.1"/>
</dbReference>
<evidence type="ECO:0000313" key="2">
    <source>
        <dbReference type="Proteomes" id="UP001595697"/>
    </source>
</evidence>
<keyword evidence="2" id="KW-1185">Reference proteome</keyword>
<protein>
    <submittedName>
        <fullName evidence="1">Uncharacterized protein</fullName>
    </submittedName>
</protein>
<name>A0ABV8EE65_9HYPH</name>